<dbReference type="EMBL" id="CACVKT020006775">
    <property type="protein sequence ID" value="CAC5403520.1"/>
    <property type="molecule type" value="Genomic_DNA"/>
</dbReference>
<protein>
    <recommendedName>
        <fullName evidence="2">B box-type domain-containing protein</fullName>
    </recommendedName>
</protein>
<keyword evidence="4" id="KW-1185">Reference proteome</keyword>
<keyword evidence="1" id="KW-0863">Zinc-finger</keyword>
<dbReference type="PANTHER" id="PTHR25462">
    <property type="entry name" value="BONUS, ISOFORM C-RELATED"/>
    <property type="match status" value="1"/>
</dbReference>
<dbReference type="SMART" id="SM00336">
    <property type="entry name" value="BBOX"/>
    <property type="match status" value="2"/>
</dbReference>
<feature type="domain" description="B box-type" evidence="2">
    <location>
        <begin position="4"/>
        <end position="50"/>
    </location>
</feature>
<dbReference type="GO" id="GO:0008270">
    <property type="term" value="F:zinc ion binding"/>
    <property type="evidence" value="ECO:0007669"/>
    <property type="project" value="UniProtKB-KW"/>
</dbReference>
<evidence type="ECO:0000313" key="3">
    <source>
        <dbReference type="EMBL" id="CAC5403520.1"/>
    </source>
</evidence>
<sequence>MAQSASKSCEICMSGPGRNYCDQCDQWMCENCKTLHLRSKISRNHTFRSQSNINLEEKLFCKEHDENLIFYCVDCDMPVCKIYSVKTHKRHDMSDINESTQELQAEVKKVIDSKIKSIKTNLDKIEQGTGKYQSDIKEAIRVITEEGKHMKQLIDKKVQALITSLKEKETANLKDFQSIRTWFRNDLKKFQKCETAFTESQKVVDARKLLTHLKNIKSDFDVEGENQLLVMPTMKYIKKNVSEREIFNLFGDISFE</sequence>
<dbReference type="CDD" id="cd19757">
    <property type="entry name" value="Bbox1"/>
    <property type="match status" value="1"/>
</dbReference>
<dbReference type="AlphaFoldDB" id="A0A6J8D8U8"/>
<dbReference type="InterPro" id="IPR047153">
    <property type="entry name" value="TRIM45/56/19-like"/>
</dbReference>
<dbReference type="Pfam" id="PF00643">
    <property type="entry name" value="zf-B_box"/>
    <property type="match status" value="1"/>
</dbReference>
<keyword evidence="1" id="KW-0862">Zinc</keyword>
<feature type="domain" description="B box-type" evidence="2">
    <location>
        <begin position="56"/>
        <end position="96"/>
    </location>
</feature>
<dbReference type="PROSITE" id="PS50119">
    <property type="entry name" value="ZF_BBOX"/>
    <property type="match status" value="2"/>
</dbReference>
<keyword evidence="1" id="KW-0479">Metal-binding</keyword>
<evidence type="ECO:0000259" key="2">
    <source>
        <dbReference type="PROSITE" id="PS50119"/>
    </source>
</evidence>
<name>A0A6J8D8U8_MYTCO</name>
<reference evidence="3 4" key="1">
    <citation type="submission" date="2020-06" db="EMBL/GenBank/DDBJ databases">
        <authorList>
            <person name="Li R."/>
            <person name="Bekaert M."/>
        </authorList>
    </citation>
    <scope>NUCLEOTIDE SEQUENCE [LARGE SCALE GENOMIC DNA]</scope>
    <source>
        <strain evidence="4">wild</strain>
    </source>
</reference>
<gene>
    <name evidence="3" type="ORF">MCOR_37398</name>
</gene>
<proteinExistence type="predicted"/>
<dbReference type="Gene3D" id="3.30.160.60">
    <property type="entry name" value="Classic Zinc Finger"/>
    <property type="match status" value="1"/>
</dbReference>
<organism evidence="3 4">
    <name type="scientific">Mytilus coruscus</name>
    <name type="common">Sea mussel</name>
    <dbReference type="NCBI Taxonomy" id="42192"/>
    <lineage>
        <taxon>Eukaryota</taxon>
        <taxon>Metazoa</taxon>
        <taxon>Spiralia</taxon>
        <taxon>Lophotrochozoa</taxon>
        <taxon>Mollusca</taxon>
        <taxon>Bivalvia</taxon>
        <taxon>Autobranchia</taxon>
        <taxon>Pteriomorphia</taxon>
        <taxon>Mytilida</taxon>
        <taxon>Mytiloidea</taxon>
        <taxon>Mytilidae</taxon>
        <taxon>Mytilinae</taxon>
        <taxon>Mytilus</taxon>
    </lineage>
</organism>
<dbReference type="InterPro" id="IPR000315">
    <property type="entry name" value="Znf_B-box"/>
</dbReference>
<dbReference type="SUPFAM" id="SSF57845">
    <property type="entry name" value="B-box zinc-binding domain"/>
    <property type="match status" value="1"/>
</dbReference>
<evidence type="ECO:0000313" key="4">
    <source>
        <dbReference type="Proteomes" id="UP000507470"/>
    </source>
</evidence>
<evidence type="ECO:0000256" key="1">
    <source>
        <dbReference type="PROSITE-ProRule" id="PRU00024"/>
    </source>
</evidence>
<accession>A0A6J8D8U8</accession>
<dbReference type="PANTHER" id="PTHR25462:SF296">
    <property type="entry name" value="MEIOTIC P26, ISOFORM F"/>
    <property type="match status" value="1"/>
</dbReference>
<dbReference type="CDD" id="cd19756">
    <property type="entry name" value="Bbox2"/>
    <property type="match status" value="1"/>
</dbReference>
<dbReference type="Proteomes" id="UP000507470">
    <property type="component" value="Unassembled WGS sequence"/>
</dbReference>
<dbReference type="OrthoDB" id="5977875at2759"/>